<evidence type="ECO:0000256" key="5">
    <source>
        <dbReference type="ARBA" id="ARBA00038966"/>
    </source>
</evidence>
<dbReference type="GO" id="GO:0005524">
    <property type="term" value="F:ATP binding"/>
    <property type="evidence" value="ECO:0007669"/>
    <property type="project" value="UniProtKB-KW"/>
</dbReference>
<evidence type="ECO:0000313" key="7">
    <source>
        <dbReference type="Proteomes" id="UP000515908"/>
    </source>
</evidence>
<evidence type="ECO:0000256" key="3">
    <source>
        <dbReference type="ARBA" id="ARBA00022840"/>
    </source>
</evidence>
<evidence type="ECO:0000256" key="4">
    <source>
        <dbReference type="ARBA" id="ARBA00036539"/>
    </source>
</evidence>
<dbReference type="Gene3D" id="3.40.50.10420">
    <property type="entry name" value="NagB/RpiA/CoA transferase-like"/>
    <property type="match status" value="1"/>
</dbReference>
<keyword evidence="7" id="KW-1185">Reference proteome</keyword>
<dbReference type="InterPro" id="IPR002698">
    <property type="entry name" value="FTHF_cligase"/>
</dbReference>
<keyword evidence="6" id="KW-0436">Ligase</keyword>
<evidence type="ECO:0000256" key="2">
    <source>
        <dbReference type="ARBA" id="ARBA00022741"/>
    </source>
</evidence>
<dbReference type="EMBL" id="LR877162">
    <property type="protein sequence ID" value="CAD2220723.1"/>
    <property type="molecule type" value="Genomic_DNA"/>
</dbReference>
<sequence length="299" mass="33226">MRRAYAAPVVSALNTSLAMSTSETLSKKSAMRKEGMKKLREYAKTNPTAQAADSEKISQHLFDLVRRHTSRHTVLHCCAYLPLPYEVDLRPFMKKVLAYNTQDDKEGTIKLYVPVVLTPPAAGSDTTLPWHVPVETAPQRLQSAMLFVELFNLEEDLAQNFERHGKFNILELKQSVLEGFFQAEKEERALLTCDAWSSLFPSHAPPASLTTLREEPLLVVTPGVCFDAKGGARLGKGGGYYDRFLQYHRADRPDARTTAVAVGFPFQLVEEAIPMTPALDAFMDSLVTPEGVVNREGVA</sequence>
<dbReference type="InterPro" id="IPR037171">
    <property type="entry name" value="NagB/RpiA_transferase-like"/>
</dbReference>
<dbReference type="GO" id="GO:0009396">
    <property type="term" value="P:folic acid-containing compound biosynthetic process"/>
    <property type="evidence" value="ECO:0007669"/>
    <property type="project" value="TreeGrafter"/>
</dbReference>
<organism evidence="6 7">
    <name type="scientific">Angomonas deanei</name>
    <dbReference type="NCBI Taxonomy" id="59799"/>
    <lineage>
        <taxon>Eukaryota</taxon>
        <taxon>Discoba</taxon>
        <taxon>Euglenozoa</taxon>
        <taxon>Kinetoplastea</taxon>
        <taxon>Metakinetoplastina</taxon>
        <taxon>Trypanosomatida</taxon>
        <taxon>Trypanosomatidae</taxon>
        <taxon>Strigomonadinae</taxon>
        <taxon>Angomonas</taxon>
    </lineage>
</organism>
<accession>A0A7G2CQA4</accession>
<dbReference type="Proteomes" id="UP000515908">
    <property type="component" value="Chromosome 18"/>
</dbReference>
<proteinExistence type="inferred from homology"/>
<gene>
    <name evidence="6" type="ORF">ADEAN_000824500</name>
</gene>
<name>A0A7G2CQA4_9TRYP</name>
<comment type="catalytic activity">
    <reaction evidence="4">
        <text>(6S)-5-formyl-5,6,7,8-tetrahydrofolate + ATP = (6R)-5,10-methenyltetrahydrofolate + ADP + phosphate</text>
        <dbReference type="Rhea" id="RHEA:10488"/>
        <dbReference type="ChEBI" id="CHEBI:30616"/>
        <dbReference type="ChEBI" id="CHEBI:43474"/>
        <dbReference type="ChEBI" id="CHEBI:57455"/>
        <dbReference type="ChEBI" id="CHEBI:57457"/>
        <dbReference type="ChEBI" id="CHEBI:456216"/>
        <dbReference type="EC" id="6.3.3.2"/>
    </reaction>
</comment>
<dbReference type="PANTHER" id="PTHR23407">
    <property type="entry name" value="ATPASE INHIBITOR/5-FORMYLTETRAHYDROFOLATE CYCLO-LIGASE"/>
    <property type="match status" value="1"/>
</dbReference>
<keyword evidence="3" id="KW-0067">ATP-binding</keyword>
<dbReference type="GO" id="GO:0030272">
    <property type="term" value="F:5-formyltetrahydrofolate cyclo-ligase activity"/>
    <property type="evidence" value="ECO:0007669"/>
    <property type="project" value="UniProtKB-EC"/>
</dbReference>
<dbReference type="Pfam" id="PF01812">
    <property type="entry name" value="5-FTHF_cyc-lig"/>
    <property type="match status" value="1"/>
</dbReference>
<dbReference type="AlphaFoldDB" id="A0A7G2CQA4"/>
<dbReference type="VEuPathDB" id="TriTrypDB:ADEAN_000824500"/>
<dbReference type="GO" id="GO:0005739">
    <property type="term" value="C:mitochondrion"/>
    <property type="evidence" value="ECO:0007669"/>
    <property type="project" value="TreeGrafter"/>
</dbReference>
<dbReference type="InterPro" id="IPR024185">
    <property type="entry name" value="FTHF_cligase-like_sf"/>
</dbReference>
<keyword evidence="2" id="KW-0547">Nucleotide-binding</keyword>
<protein>
    <recommendedName>
        <fullName evidence="5">5-formyltetrahydrofolate cyclo-ligase</fullName>
        <ecNumber evidence="5">6.3.3.2</ecNumber>
    </recommendedName>
</protein>
<dbReference type="PANTHER" id="PTHR23407:SF1">
    <property type="entry name" value="5-FORMYLTETRAHYDROFOLATE CYCLO-LIGASE"/>
    <property type="match status" value="1"/>
</dbReference>
<dbReference type="GO" id="GO:0035999">
    <property type="term" value="P:tetrahydrofolate interconversion"/>
    <property type="evidence" value="ECO:0007669"/>
    <property type="project" value="TreeGrafter"/>
</dbReference>
<reference evidence="6 7" key="1">
    <citation type="submission" date="2020-08" db="EMBL/GenBank/DDBJ databases">
        <authorList>
            <person name="Newling K."/>
            <person name="Davey J."/>
            <person name="Forrester S."/>
        </authorList>
    </citation>
    <scope>NUCLEOTIDE SEQUENCE [LARGE SCALE GENOMIC DNA]</scope>
    <source>
        <strain evidence="7">Crithidia deanei Carvalho (ATCC PRA-265)</strain>
    </source>
</reference>
<comment type="similarity">
    <text evidence="1">Belongs to the 5-formyltetrahydrofolate cyclo-ligase family.</text>
</comment>
<evidence type="ECO:0000256" key="1">
    <source>
        <dbReference type="ARBA" id="ARBA00010638"/>
    </source>
</evidence>
<evidence type="ECO:0000313" key="6">
    <source>
        <dbReference type="EMBL" id="CAD2220723.1"/>
    </source>
</evidence>
<dbReference type="EC" id="6.3.3.2" evidence="5"/>
<dbReference type="SUPFAM" id="SSF100950">
    <property type="entry name" value="NagB/RpiA/CoA transferase-like"/>
    <property type="match status" value="1"/>
</dbReference>